<keyword evidence="1" id="KW-0812">Transmembrane</keyword>
<evidence type="ECO:0000256" key="1">
    <source>
        <dbReference type="SAM" id="Phobius"/>
    </source>
</evidence>
<feature type="non-terminal residue" evidence="2">
    <location>
        <position position="1"/>
    </location>
</feature>
<evidence type="ECO:0000313" key="2">
    <source>
        <dbReference type="EMBL" id="JAP87921.1"/>
    </source>
</evidence>
<reference evidence="2" key="1">
    <citation type="journal article" date="2016" name="Ticks Tick Borne Dis.">
        <title>De novo assembly and annotation of the salivary gland transcriptome of Rhipicephalus appendiculatus male and female ticks during blood feeding.</title>
        <authorList>
            <person name="de Castro M.H."/>
            <person name="de Klerk D."/>
            <person name="Pienaar R."/>
            <person name="Latif A.A."/>
            <person name="Rees D.J."/>
            <person name="Mans B.J."/>
        </authorList>
    </citation>
    <scope>NUCLEOTIDE SEQUENCE</scope>
    <source>
        <tissue evidence="2">Salivary glands</tissue>
    </source>
</reference>
<dbReference type="AlphaFoldDB" id="A0A131ZCE7"/>
<feature type="transmembrane region" description="Helical" evidence="1">
    <location>
        <begin position="26"/>
        <end position="44"/>
    </location>
</feature>
<keyword evidence="1" id="KW-1133">Transmembrane helix</keyword>
<keyword evidence="1" id="KW-0472">Membrane</keyword>
<name>A0A131ZCE7_RHIAP</name>
<sequence>VLSGRLAETSTRSVNQRDKSLSTMRAATILWLTVLLVGTLSMRYCNAIYSIFAPSAFINCTDQPSCYVGAGMRGNCTNPDCFCLAEAVEAGENTGGPGRCVIAA</sequence>
<organism evidence="2">
    <name type="scientific">Rhipicephalus appendiculatus</name>
    <name type="common">Brown ear tick</name>
    <dbReference type="NCBI Taxonomy" id="34631"/>
    <lineage>
        <taxon>Eukaryota</taxon>
        <taxon>Metazoa</taxon>
        <taxon>Ecdysozoa</taxon>
        <taxon>Arthropoda</taxon>
        <taxon>Chelicerata</taxon>
        <taxon>Arachnida</taxon>
        <taxon>Acari</taxon>
        <taxon>Parasitiformes</taxon>
        <taxon>Ixodida</taxon>
        <taxon>Ixodoidea</taxon>
        <taxon>Ixodidae</taxon>
        <taxon>Rhipicephalinae</taxon>
        <taxon>Rhipicephalus</taxon>
        <taxon>Rhipicephalus</taxon>
    </lineage>
</organism>
<proteinExistence type="predicted"/>
<accession>A0A131ZCE7</accession>
<dbReference type="EMBL" id="GEDV01000636">
    <property type="protein sequence ID" value="JAP87921.1"/>
    <property type="molecule type" value="Transcribed_RNA"/>
</dbReference>
<protein>
    <submittedName>
        <fullName evidence="2">8 kDa Amblyomma family member</fullName>
    </submittedName>
</protein>